<dbReference type="EMBL" id="BPLR01015139">
    <property type="protein sequence ID" value="GIY73909.1"/>
    <property type="molecule type" value="Genomic_DNA"/>
</dbReference>
<dbReference type="Proteomes" id="UP001054945">
    <property type="component" value="Unassembled WGS sequence"/>
</dbReference>
<dbReference type="AlphaFoldDB" id="A0AAV4VWD7"/>
<evidence type="ECO:0000313" key="1">
    <source>
        <dbReference type="EMBL" id="GIY73909.1"/>
    </source>
</evidence>
<gene>
    <name evidence="1" type="ORF">CEXT_34801</name>
</gene>
<comment type="caution">
    <text evidence="1">The sequence shown here is derived from an EMBL/GenBank/DDBJ whole genome shotgun (WGS) entry which is preliminary data.</text>
</comment>
<protein>
    <submittedName>
        <fullName evidence="1">Uncharacterized protein</fullName>
    </submittedName>
</protein>
<sequence>MPGLNLAPVEQLPTRVFNWDKPLVKIAYVGRFLKFIQRSMKETWIRKSCKTTDSAGPRAINCLEGGAEETGHQPRRRSAVVWAESLLCTFSCKDHIPRDLVLLHFEEHNIFVKSDTAITGFMRHKEPVVADIQRSQFAKLQPMAENISTHMGRIVRQIQSQAVLLLDSIIDFESGNSTDA</sequence>
<reference evidence="1 2" key="1">
    <citation type="submission" date="2021-06" db="EMBL/GenBank/DDBJ databases">
        <title>Caerostris extrusa draft genome.</title>
        <authorList>
            <person name="Kono N."/>
            <person name="Arakawa K."/>
        </authorList>
    </citation>
    <scope>NUCLEOTIDE SEQUENCE [LARGE SCALE GENOMIC DNA]</scope>
</reference>
<evidence type="ECO:0000313" key="2">
    <source>
        <dbReference type="Proteomes" id="UP001054945"/>
    </source>
</evidence>
<keyword evidence="2" id="KW-1185">Reference proteome</keyword>
<name>A0AAV4VWD7_CAEEX</name>
<organism evidence="1 2">
    <name type="scientific">Caerostris extrusa</name>
    <name type="common">Bark spider</name>
    <name type="synonym">Caerostris bankana</name>
    <dbReference type="NCBI Taxonomy" id="172846"/>
    <lineage>
        <taxon>Eukaryota</taxon>
        <taxon>Metazoa</taxon>
        <taxon>Ecdysozoa</taxon>
        <taxon>Arthropoda</taxon>
        <taxon>Chelicerata</taxon>
        <taxon>Arachnida</taxon>
        <taxon>Araneae</taxon>
        <taxon>Araneomorphae</taxon>
        <taxon>Entelegynae</taxon>
        <taxon>Araneoidea</taxon>
        <taxon>Araneidae</taxon>
        <taxon>Caerostris</taxon>
    </lineage>
</organism>
<proteinExistence type="predicted"/>
<accession>A0AAV4VWD7</accession>